<reference evidence="5 6" key="1">
    <citation type="submission" date="2016-03" db="EMBL/GenBank/DDBJ databases">
        <title>Deep-sea bacteria in the southern Pacific.</title>
        <authorList>
            <person name="Tang K."/>
        </authorList>
    </citation>
    <scope>NUCLEOTIDE SEQUENCE [LARGE SCALE GENOMIC DNA]</scope>
    <source>
        <strain evidence="5 6">JLT2016</strain>
        <plasmid evidence="6">Plasmid ptpro4</plasmid>
    </source>
</reference>
<dbReference type="EMBL" id="CP014800">
    <property type="protein sequence ID" value="APX26115.1"/>
    <property type="molecule type" value="Genomic_DNA"/>
</dbReference>
<protein>
    <submittedName>
        <fullName evidence="5">Transcriptional regulator, DeoR family</fullName>
    </submittedName>
</protein>
<evidence type="ECO:0000313" key="6">
    <source>
        <dbReference type="Proteomes" id="UP000186559"/>
    </source>
</evidence>
<dbReference type="PANTHER" id="PTHR30363:SF4">
    <property type="entry name" value="GLYCEROL-3-PHOSPHATE REGULON REPRESSOR"/>
    <property type="match status" value="1"/>
</dbReference>
<keyword evidence="5" id="KW-0614">Plasmid</keyword>
<dbReference type="GO" id="GO:0003700">
    <property type="term" value="F:DNA-binding transcription factor activity"/>
    <property type="evidence" value="ECO:0007669"/>
    <property type="project" value="InterPro"/>
</dbReference>
<evidence type="ECO:0000256" key="3">
    <source>
        <dbReference type="ARBA" id="ARBA00023163"/>
    </source>
</evidence>
<dbReference type="Pfam" id="PF00455">
    <property type="entry name" value="DeoRC"/>
    <property type="match status" value="1"/>
</dbReference>
<name>A0A1U7DDJ2_9RHOB</name>
<dbReference type="InterPro" id="IPR001034">
    <property type="entry name" value="DeoR_HTH"/>
</dbReference>
<dbReference type="AlphaFoldDB" id="A0A1U7DDJ2"/>
<evidence type="ECO:0000259" key="4">
    <source>
        <dbReference type="PROSITE" id="PS51000"/>
    </source>
</evidence>
<dbReference type="Gene3D" id="3.40.50.1360">
    <property type="match status" value="1"/>
</dbReference>
<dbReference type="SUPFAM" id="SSF100950">
    <property type="entry name" value="NagB/RpiA/CoA transferase-like"/>
    <property type="match status" value="1"/>
</dbReference>
<dbReference type="KEGG" id="tpro:Ga0080559_TMP14"/>
<keyword evidence="3" id="KW-0804">Transcription</keyword>
<dbReference type="InterPro" id="IPR014036">
    <property type="entry name" value="DeoR-like_C"/>
</dbReference>
<dbReference type="Pfam" id="PF08220">
    <property type="entry name" value="HTH_DeoR"/>
    <property type="match status" value="1"/>
</dbReference>
<evidence type="ECO:0000256" key="1">
    <source>
        <dbReference type="ARBA" id="ARBA00022491"/>
    </source>
</evidence>
<dbReference type="InterPro" id="IPR037171">
    <property type="entry name" value="NagB/RpiA_transferase-like"/>
</dbReference>
<geneLocation type="plasmid" evidence="6">
    <name>ptpro4</name>
</geneLocation>
<dbReference type="InterPro" id="IPR036388">
    <property type="entry name" value="WH-like_DNA-bd_sf"/>
</dbReference>
<dbReference type="PANTHER" id="PTHR30363">
    <property type="entry name" value="HTH-TYPE TRANSCRIPTIONAL REGULATOR SRLR-RELATED"/>
    <property type="match status" value="1"/>
</dbReference>
<dbReference type="PROSITE" id="PS51000">
    <property type="entry name" value="HTH_DEOR_2"/>
    <property type="match status" value="1"/>
</dbReference>
<evidence type="ECO:0000256" key="2">
    <source>
        <dbReference type="ARBA" id="ARBA00023015"/>
    </source>
</evidence>
<keyword evidence="2" id="KW-0805">Transcription regulation</keyword>
<dbReference type="PRINTS" id="PR00037">
    <property type="entry name" value="HTHLACR"/>
</dbReference>
<dbReference type="SMART" id="SM00420">
    <property type="entry name" value="HTH_DEOR"/>
    <property type="match status" value="1"/>
</dbReference>
<evidence type="ECO:0000313" key="5">
    <source>
        <dbReference type="EMBL" id="APX26115.1"/>
    </source>
</evidence>
<dbReference type="OrthoDB" id="9814815at2"/>
<dbReference type="SMART" id="SM01134">
    <property type="entry name" value="DeoRC"/>
    <property type="match status" value="1"/>
</dbReference>
<organism evidence="5 6">
    <name type="scientific">Salipiger profundus</name>
    <dbReference type="NCBI Taxonomy" id="1229727"/>
    <lineage>
        <taxon>Bacteria</taxon>
        <taxon>Pseudomonadati</taxon>
        <taxon>Pseudomonadota</taxon>
        <taxon>Alphaproteobacteria</taxon>
        <taxon>Rhodobacterales</taxon>
        <taxon>Roseobacteraceae</taxon>
        <taxon>Salipiger</taxon>
    </lineage>
</organism>
<proteinExistence type="predicted"/>
<keyword evidence="6" id="KW-1185">Reference proteome</keyword>
<dbReference type="RefSeq" id="WP_076625775.1">
    <property type="nucleotide sequence ID" value="NZ_BMEW01000028.1"/>
</dbReference>
<sequence>MSQSFRHPEILEIARRDGKVTVEELAQHFGVTLQTIRRDLSDLAEGGQLERVYGGAILSSGTANIRYEERRNLHPEAKAAIARACAARIPNDISLFLSIGTSTEAVAQELLNHRNLLVVTNNMNVASILAMNPECEVVVTGGSLRRLDGGLIGSLATDTIRQFKFDLSVIGCSAIDPDGDLLDFDVQEVGVSKAILQHSRRTFLVSDRSKFQRTAPVRIASLSELDVFITDAALPTGLARACRDWSTEIDVVQGG</sequence>
<dbReference type="InterPro" id="IPR036390">
    <property type="entry name" value="WH_DNA-bd_sf"/>
</dbReference>
<keyword evidence="1" id="KW-0678">Repressor</keyword>
<dbReference type="Proteomes" id="UP000186559">
    <property type="component" value="Plasmid pTPRO4"/>
</dbReference>
<gene>
    <name evidence="5" type="ORF">Ga0080559_TMP14</name>
</gene>
<accession>A0A1U7DDJ2</accession>
<feature type="domain" description="HTH deoR-type" evidence="4">
    <location>
        <begin position="3"/>
        <end position="58"/>
    </location>
</feature>
<dbReference type="Gene3D" id="1.10.10.10">
    <property type="entry name" value="Winged helix-like DNA-binding domain superfamily/Winged helix DNA-binding domain"/>
    <property type="match status" value="1"/>
</dbReference>
<dbReference type="SUPFAM" id="SSF46785">
    <property type="entry name" value="Winged helix' DNA-binding domain"/>
    <property type="match status" value="1"/>
</dbReference>
<dbReference type="InterPro" id="IPR050313">
    <property type="entry name" value="Carb_Metab_HTH_regulators"/>
</dbReference>